<sequence length="97" mass="11114">MGPPPQDNDNLLAEKLRREDPEQYHTLIRMHLSFVLDLHTDECDSGTDKAKNRALKWNLLPFSKKSKTQSKGVMEGAPLTQEGICQVYQLIEFLSKE</sequence>
<dbReference type="Proteomes" id="UP000792457">
    <property type="component" value="Unassembled WGS sequence"/>
</dbReference>
<feature type="non-terminal residue" evidence="1">
    <location>
        <position position="97"/>
    </location>
</feature>
<reference evidence="1" key="2">
    <citation type="submission" date="2017-10" db="EMBL/GenBank/DDBJ databases">
        <title>Ladona fulva Genome sequencing and assembly.</title>
        <authorList>
            <person name="Murali S."/>
            <person name="Richards S."/>
            <person name="Bandaranaike D."/>
            <person name="Bellair M."/>
            <person name="Blankenburg K."/>
            <person name="Chao H."/>
            <person name="Dinh H."/>
            <person name="Doddapaneni H."/>
            <person name="Dugan-Rocha S."/>
            <person name="Elkadiri S."/>
            <person name="Gnanaolivu R."/>
            <person name="Hernandez B."/>
            <person name="Skinner E."/>
            <person name="Javaid M."/>
            <person name="Lee S."/>
            <person name="Li M."/>
            <person name="Ming W."/>
            <person name="Munidasa M."/>
            <person name="Muniz J."/>
            <person name="Nguyen L."/>
            <person name="Hughes D."/>
            <person name="Osuji N."/>
            <person name="Pu L.-L."/>
            <person name="Puazo M."/>
            <person name="Qu C."/>
            <person name="Quiroz J."/>
            <person name="Raj R."/>
            <person name="Weissenberger G."/>
            <person name="Xin Y."/>
            <person name="Zou X."/>
            <person name="Han Y."/>
            <person name="Worley K."/>
            <person name="Muzny D."/>
            <person name="Gibbs R."/>
        </authorList>
    </citation>
    <scope>NUCLEOTIDE SEQUENCE</scope>
    <source>
        <strain evidence="1">Sampled in the wild</strain>
    </source>
</reference>
<proteinExistence type="predicted"/>
<organism evidence="1 2">
    <name type="scientific">Ladona fulva</name>
    <name type="common">Scarce chaser dragonfly</name>
    <name type="synonym">Libellula fulva</name>
    <dbReference type="NCBI Taxonomy" id="123851"/>
    <lineage>
        <taxon>Eukaryota</taxon>
        <taxon>Metazoa</taxon>
        <taxon>Ecdysozoa</taxon>
        <taxon>Arthropoda</taxon>
        <taxon>Hexapoda</taxon>
        <taxon>Insecta</taxon>
        <taxon>Pterygota</taxon>
        <taxon>Palaeoptera</taxon>
        <taxon>Odonata</taxon>
        <taxon>Epiprocta</taxon>
        <taxon>Anisoptera</taxon>
        <taxon>Libelluloidea</taxon>
        <taxon>Libellulidae</taxon>
        <taxon>Ladona</taxon>
    </lineage>
</organism>
<dbReference type="AlphaFoldDB" id="A0A8K0NZR7"/>
<keyword evidence="2" id="KW-1185">Reference proteome</keyword>
<gene>
    <name evidence="1" type="ORF">J437_LFUL008381</name>
</gene>
<accession>A0A8K0NZR7</accession>
<evidence type="ECO:0000313" key="1">
    <source>
        <dbReference type="EMBL" id="KAG8227737.1"/>
    </source>
</evidence>
<comment type="caution">
    <text evidence="1">The sequence shown here is derived from an EMBL/GenBank/DDBJ whole genome shotgun (WGS) entry which is preliminary data.</text>
</comment>
<dbReference type="OrthoDB" id="10061772at2759"/>
<name>A0A8K0NZR7_LADFU</name>
<reference evidence="1" key="1">
    <citation type="submission" date="2013-04" db="EMBL/GenBank/DDBJ databases">
        <authorList>
            <person name="Qu J."/>
            <person name="Murali S.C."/>
            <person name="Bandaranaike D."/>
            <person name="Bellair M."/>
            <person name="Blankenburg K."/>
            <person name="Chao H."/>
            <person name="Dinh H."/>
            <person name="Doddapaneni H."/>
            <person name="Downs B."/>
            <person name="Dugan-Rocha S."/>
            <person name="Elkadiri S."/>
            <person name="Gnanaolivu R.D."/>
            <person name="Hernandez B."/>
            <person name="Javaid M."/>
            <person name="Jayaseelan J.C."/>
            <person name="Lee S."/>
            <person name="Li M."/>
            <person name="Ming W."/>
            <person name="Munidasa M."/>
            <person name="Muniz J."/>
            <person name="Nguyen L."/>
            <person name="Ongeri F."/>
            <person name="Osuji N."/>
            <person name="Pu L.-L."/>
            <person name="Puazo M."/>
            <person name="Qu C."/>
            <person name="Quiroz J."/>
            <person name="Raj R."/>
            <person name="Weissenberger G."/>
            <person name="Xin Y."/>
            <person name="Zou X."/>
            <person name="Han Y."/>
            <person name="Richards S."/>
            <person name="Worley K."/>
            <person name="Muzny D."/>
            <person name="Gibbs R."/>
        </authorList>
    </citation>
    <scope>NUCLEOTIDE SEQUENCE</scope>
    <source>
        <strain evidence="1">Sampled in the wild</strain>
    </source>
</reference>
<protein>
    <submittedName>
        <fullName evidence="1">Uncharacterized protein</fullName>
    </submittedName>
</protein>
<evidence type="ECO:0000313" key="2">
    <source>
        <dbReference type="Proteomes" id="UP000792457"/>
    </source>
</evidence>
<dbReference type="EMBL" id="KZ308337">
    <property type="protein sequence ID" value="KAG8227737.1"/>
    <property type="molecule type" value="Genomic_DNA"/>
</dbReference>